<dbReference type="InterPro" id="IPR002035">
    <property type="entry name" value="VWF_A"/>
</dbReference>
<dbReference type="EMBL" id="CP163302">
    <property type="protein sequence ID" value="XDP45710.1"/>
    <property type="molecule type" value="Genomic_DNA"/>
</dbReference>
<dbReference type="SMART" id="SM00327">
    <property type="entry name" value="VWA"/>
    <property type="match status" value="1"/>
</dbReference>
<accession>A0AB39L3U9</accession>
<dbReference type="PROSITE" id="PS50234">
    <property type="entry name" value="VWFA"/>
    <property type="match status" value="1"/>
</dbReference>
<evidence type="ECO:0000313" key="3">
    <source>
        <dbReference type="EMBL" id="XDP45710.1"/>
    </source>
</evidence>
<organism evidence="3">
    <name type="scientific">Sinomonas puerhi</name>
    <dbReference type="NCBI Taxonomy" id="3238584"/>
    <lineage>
        <taxon>Bacteria</taxon>
        <taxon>Bacillati</taxon>
        <taxon>Actinomycetota</taxon>
        <taxon>Actinomycetes</taxon>
        <taxon>Micrococcales</taxon>
        <taxon>Micrococcaceae</taxon>
        <taxon>Sinomonas</taxon>
    </lineage>
</organism>
<gene>
    <name evidence="3" type="ORF">AB5L97_01420</name>
</gene>
<dbReference type="Gene3D" id="3.40.50.410">
    <property type="entry name" value="von Willebrand factor, type A domain"/>
    <property type="match status" value="1"/>
</dbReference>
<reference evidence="3" key="1">
    <citation type="submission" date="2024-07" db="EMBL/GenBank/DDBJ databases">
        <authorList>
            <person name="fu j."/>
        </authorList>
    </citation>
    <scope>NUCLEOTIDE SEQUENCE</scope>
    <source>
        <strain evidence="3">P10A9</strain>
    </source>
</reference>
<keyword evidence="1" id="KW-0472">Membrane</keyword>
<keyword evidence="1" id="KW-1133">Transmembrane helix</keyword>
<evidence type="ECO:0000256" key="1">
    <source>
        <dbReference type="SAM" id="Phobius"/>
    </source>
</evidence>
<name>A0AB39L3U9_9MICC</name>
<dbReference type="SUPFAM" id="SSF53300">
    <property type="entry name" value="vWA-like"/>
    <property type="match status" value="1"/>
</dbReference>
<dbReference type="AlphaFoldDB" id="A0AB39L3U9"/>
<dbReference type="Pfam" id="PF00092">
    <property type="entry name" value="VWA"/>
    <property type="match status" value="1"/>
</dbReference>
<feature type="domain" description="VWFA" evidence="2">
    <location>
        <begin position="352"/>
        <end position="548"/>
    </location>
</feature>
<dbReference type="KEGG" id="spue:AB5L97_01420"/>
<sequence length="553" mass="55782">MAGRRVASRAESKSSWRARRRRSRFAIVVSIAVGVLVLIGLAAWALVPRIVTAAAPSCASTETYSVLADSTTLPAVNAAAARVDPAACVTLKIDVAEQTDIAAKVAAGKAAPDLWLADSSARVSAVNSTPKPEIAVPSVAASPAVVVAAKGTAAPSGWGAAFGTASIQFGDPLTSASASAALAGAVAEGESGGSNPAALAASLGKLAQGSAQKSHATQSDSALLDTAERSSDSVIVAESSWLAYASSHQNTKLAATVPGGKAAVVDYPIAVTSTDSARRPGAAKAAKALAAALGDDQGRRALADAGLRAPGAGQTDGAAAQLSVGAVTVLAPSADGISRALKTWALQVVPFRSLVVMDVSGSMNLDAGGKTRMQLTQQAAATGAGMFPDTAQLGMWAFSINLGGQGQDYKELDPIRRMDAITDGKSQRQRLGADIQSLGSLVGGGTGLYDTALAAFRTVKAGYDPRAVNSVILFTDGANEKPNSISLDELLATLNREKDPAKPVIFVTIGITADADAAVLQQIAAATGGSSYVAKDPADIPKVFTEALVARTQ</sequence>
<dbReference type="Pfam" id="PF13531">
    <property type="entry name" value="SBP_bac_11"/>
    <property type="match status" value="1"/>
</dbReference>
<dbReference type="InterPro" id="IPR036465">
    <property type="entry name" value="vWFA_dom_sf"/>
</dbReference>
<proteinExistence type="predicted"/>
<evidence type="ECO:0000259" key="2">
    <source>
        <dbReference type="PROSITE" id="PS50234"/>
    </source>
</evidence>
<protein>
    <submittedName>
        <fullName evidence="3">Substrate-binding domain-containing protein</fullName>
    </submittedName>
</protein>
<feature type="transmembrane region" description="Helical" evidence="1">
    <location>
        <begin position="25"/>
        <end position="47"/>
    </location>
</feature>
<keyword evidence="1" id="KW-0812">Transmembrane</keyword>
<dbReference type="RefSeq" id="WP_369046180.1">
    <property type="nucleotide sequence ID" value="NZ_CP163302.1"/>
</dbReference>